<dbReference type="GO" id="GO:0160198">
    <property type="term" value="F:polyprenal reductase activity"/>
    <property type="evidence" value="ECO:0007669"/>
    <property type="project" value="UniProtKB-EC"/>
</dbReference>
<keyword evidence="1" id="KW-0560">Oxidoreductase</keyword>
<sequence>MRNYIPEWLHDFFEWGKTKSELKHSRWTRYFHVPNSWFTHFYVAGSSLSCVLLWMLINHCFYKNTSTTDGVSQVLDLNYTPHVDCFTVLVSLLLLLAQTCRRLFECLFISVFSGKIHMSHYLVGVAFYVLDATSLAAPFFRAEKIDKAGTSGLEWLYYYGQAGINGTVITSWQSCDTRQLEKQSKCTESLMVTGSSMFQVLTTWQKS</sequence>
<reference evidence="2" key="1">
    <citation type="submission" date="2023-01" db="EMBL/GenBank/DDBJ databases">
        <title>Genome assembly of the deep-sea coral Lophelia pertusa.</title>
        <authorList>
            <person name="Herrera S."/>
            <person name="Cordes E."/>
        </authorList>
    </citation>
    <scope>NUCLEOTIDE SEQUENCE</scope>
    <source>
        <strain evidence="2">USNM1676648</strain>
        <tissue evidence="2">Polyp</tissue>
    </source>
</reference>
<dbReference type="AlphaFoldDB" id="A0A9W9YXP7"/>
<keyword evidence="3" id="KW-1185">Reference proteome</keyword>
<dbReference type="PANTHER" id="PTHR14624">
    <property type="entry name" value="DFG10 PROTEIN"/>
    <property type="match status" value="1"/>
</dbReference>
<dbReference type="EMBL" id="MU826894">
    <property type="protein sequence ID" value="KAJ7369669.1"/>
    <property type="molecule type" value="Genomic_DNA"/>
</dbReference>
<keyword evidence="1" id="KW-0521">NADP</keyword>
<comment type="caution">
    <text evidence="2">The sequence shown here is derived from an EMBL/GenBank/DDBJ whole genome shotgun (WGS) entry which is preliminary data.</text>
</comment>
<feature type="transmembrane region" description="Helical" evidence="1">
    <location>
        <begin position="77"/>
        <end position="97"/>
    </location>
</feature>
<keyword evidence="1" id="KW-0472">Membrane</keyword>
<comment type="caution">
    <text evidence="1">Lacks conserved residue(s) required for the propagation of feature annotation.</text>
</comment>
<comment type="function">
    <text evidence="1">Plays a key role in early steps of protein N-linked glycosylation by being involved in the conversion of polyprenol into dolichol. Acts as a polyprenal reductase that mediates the reduction of polyprenal into dolichal in a NADP-dependent mechanism. Dolichols are required for the synthesis of dolichol-linked monosaccharides and the oligosaccharide precursor used for N-glycosylation.</text>
</comment>
<comment type="subcellular location">
    <subcellularLocation>
        <location evidence="1">Endoplasmic reticulum membrane</location>
    </subcellularLocation>
</comment>
<evidence type="ECO:0000313" key="3">
    <source>
        <dbReference type="Proteomes" id="UP001163046"/>
    </source>
</evidence>
<dbReference type="GO" id="GO:0003865">
    <property type="term" value="F:3-oxo-5-alpha-steroid 4-dehydrogenase activity"/>
    <property type="evidence" value="ECO:0007669"/>
    <property type="project" value="TreeGrafter"/>
</dbReference>
<keyword evidence="1" id="KW-1133">Transmembrane helix</keyword>
<dbReference type="InterPro" id="IPR039698">
    <property type="entry name" value="Dfg10/SRD5A3"/>
</dbReference>
<evidence type="ECO:0000313" key="2">
    <source>
        <dbReference type="EMBL" id="KAJ7369669.1"/>
    </source>
</evidence>
<feature type="transmembrane region" description="Helical" evidence="1">
    <location>
        <begin position="37"/>
        <end position="57"/>
    </location>
</feature>
<organism evidence="2 3">
    <name type="scientific">Desmophyllum pertusum</name>
    <dbReference type="NCBI Taxonomy" id="174260"/>
    <lineage>
        <taxon>Eukaryota</taxon>
        <taxon>Metazoa</taxon>
        <taxon>Cnidaria</taxon>
        <taxon>Anthozoa</taxon>
        <taxon>Hexacorallia</taxon>
        <taxon>Scleractinia</taxon>
        <taxon>Caryophylliina</taxon>
        <taxon>Caryophylliidae</taxon>
        <taxon>Desmophyllum</taxon>
    </lineage>
</organism>
<dbReference type="Proteomes" id="UP001163046">
    <property type="component" value="Unassembled WGS sequence"/>
</dbReference>
<keyword evidence="1" id="KW-0812">Transmembrane</keyword>
<evidence type="ECO:0000256" key="1">
    <source>
        <dbReference type="RuleBase" id="RU367081"/>
    </source>
</evidence>
<comment type="pathway">
    <text evidence="1">Protein modification; protein glycosylation.</text>
</comment>
<keyword evidence="1" id="KW-0256">Endoplasmic reticulum</keyword>
<dbReference type="EC" id="1.3.1.94" evidence="1"/>
<comment type="catalytic activity">
    <reaction evidence="1">
        <text>a di-trans,poly-cis-dolichal + NADP(+) = a di-trans,poly-cis-polyprenal + NADPH + H(+)</text>
        <dbReference type="Rhea" id="RHEA:80727"/>
        <dbReference type="Rhea" id="RHEA-COMP:19536"/>
        <dbReference type="Rhea" id="RHEA-COMP:19537"/>
        <dbReference type="ChEBI" id="CHEBI:15378"/>
        <dbReference type="ChEBI" id="CHEBI:57783"/>
        <dbReference type="ChEBI" id="CHEBI:58349"/>
        <dbReference type="ChEBI" id="CHEBI:231623"/>
        <dbReference type="ChEBI" id="CHEBI:231637"/>
        <dbReference type="EC" id="1.3.1.94"/>
    </reaction>
    <physiologicalReaction direction="right-to-left" evidence="1">
        <dbReference type="Rhea" id="RHEA:80729"/>
    </physiologicalReaction>
</comment>
<protein>
    <recommendedName>
        <fullName evidence="1">Polyprenal reductase</fullName>
        <ecNumber evidence="1">1.3.1.94</ecNumber>
    </recommendedName>
</protein>
<dbReference type="GO" id="GO:0102389">
    <property type="term" value="F:polyprenol reductase activity"/>
    <property type="evidence" value="ECO:0007669"/>
    <property type="project" value="UniProtKB-UniRule"/>
</dbReference>
<proteinExistence type="inferred from homology"/>
<dbReference type="PANTHER" id="PTHR14624:SF0">
    <property type="entry name" value="POLYPRENOL REDUCTASE"/>
    <property type="match status" value="1"/>
</dbReference>
<feature type="transmembrane region" description="Helical" evidence="1">
    <location>
        <begin position="118"/>
        <end position="140"/>
    </location>
</feature>
<dbReference type="GO" id="GO:0005789">
    <property type="term" value="C:endoplasmic reticulum membrane"/>
    <property type="evidence" value="ECO:0007669"/>
    <property type="project" value="UniProtKB-SubCell"/>
</dbReference>
<gene>
    <name evidence="2" type="primary">SRD5A3</name>
    <name evidence="2" type="ORF">OS493_037256</name>
</gene>
<comment type="similarity">
    <text evidence="1">Belongs to the steroid 5-alpha reductase family. Polyprenal reductase subfamily.</text>
</comment>
<name>A0A9W9YXP7_9CNID</name>
<dbReference type="GO" id="GO:0016095">
    <property type="term" value="P:polyprenol catabolic process"/>
    <property type="evidence" value="ECO:0007669"/>
    <property type="project" value="UniProtKB-UniRule"/>
</dbReference>
<accession>A0A9W9YXP7</accession>
<dbReference type="OrthoDB" id="541710at2759"/>
<dbReference type="GO" id="GO:0006488">
    <property type="term" value="P:dolichol-linked oligosaccharide biosynthetic process"/>
    <property type="evidence" value="ECO:0007669"/>
    <property type="project" value="UniProtKB-UniRule"/>
</dbReference>